<evidence type="ECO:0000256" key="3">
    <source>
        <dbReference type="SAM" id="MobiDB-lite"/>
    </source>
</evidence>
<dbReference type="Pfam" id="PF06602">
    <property type="entry name" value="Myotub-related"/>
    <property type="match status" value="1"/>
</dbReference>
<accession>A0A0M0JQP2</accession>
<feature type="compositionally biased region" description="Low complexity" evidence="3">
    <location>
        <begin position="1"/>
        <end position="15"/>
    </location>
</feature>
<dbReference type="AlphaFoldDB" id="A0A0M0JQP2"/>
<evidence type="ECO:0000313" key="5">
    <source>
        <dbReference type="EMBL" id="KOO28919.1"/>
    </source>
</evidence>
<dbReference type="InterPro" id="IPR010569">
    <property type="entry name" value="Myotubularin-like_Pase_dom"/>
</dbReference>
<dbReference type="InterPro" id="IPR030564">
    <property type="entry name" value="Myotubularin"/>
</dbReference>
<dbReference type="PANTHER" id="PTHR10807">
    <property type="entry name" value="MYOTUBULARIN-RELATED"/>
    <property type="match status" value="1"/>
</dbReference>
<evidence type="ECO:0000256" key="2">
    <source>
        <dbReference type="SAM" id="Coils"/>
    </source>
</evidence>
<comment type="caution">
    <text evidence="5">The sequence shown here is derived from an EMBL/GenBank/DDBJ whole genome shotgun (WGS) entry which is preliminary data.</text>
</comment>
<organism evidence="5 6">
    <name type="scientific">Chrysochromulina tobinii</name>
    <dbReference type="NCBI Taxonomy" id="1460289"/>
    <lineage>
        <taxon>Eukaryota</taxon>
        <taxon>Haptista</taxon>
        <taxon>Haptophyta</taxon>
        <taxon>Prymnesiophyceae</taxon>
        <taxon>Prymnesiales</taxon>
        <taxon>Chrysochromulinaceae</taxon>
        <taxon>Chrysochromulina</taxon>
    </lineage>
</organism>
<gene>
    <name evidence="5" type="ORF">Ctob_013601</name>
</gene>
<proteinExistence type="predicted"/>
<feature type="binding site" evidence="1">
    <location>
        <begin position="331"/>
        <end position="334"/>
    </location>
    <ligand>
        <name>substrate</name>
    </ligand>
</feature>
<dbReference type="OrthoDB" id="271628at2759"/>
<protein>
    <submittedName>
        <fullName evidence="5">Myotubularin-related protein 1</fullName>
    </submittedName>
</protein>
<feature type="domain" description="Myotubularin phosphatase" evidence="4">
    <location>
        <begin position="204"/>
        <end position="595"/>
    </location>
</feature>
<feature type="compositionally biased region" description="Pro residues" evidence="3">
    <location>
        <begin position="16"/>
        <end position="39"/>
    </location>
</feature>
<name>A0A0M0JQP2_9EUKA</name>
<keyword evidence="2" id="KW-0175">Coiled coil</keyword>
<evidence type="ECO:0000259" key="4">
    <source>
        <dbReference type="PROSITE" id="PS51339"/>
    </source>
</evidence>
<keyword evidence="6" id="KW-1185">Reference proteome</keyword>
<dbReference type="Proteomes" id="UP000037460">
    <property type="component" value="Unassembled WGS sequence"/>
</dbReference>
<feature type="region of interest" description="Disordered" evidence="3">
    <location>
        <begin position="645"/>
        <end position="706"/>
    </location>
</feature>
<dbReference type="GO" id="GO:0005737">
    <property type="term" value="C:cytoplasm"/>
    <property type="evidence" value="ECO:0007669"/>
    <property type="project" value="TreeGrafter"/>
</dbReference>
<evidence type="ECO:0000256" key="1">
    <source>
        <dbReference type="PIRSR" id="PIRSR630564-2"/>
    </source>
</evidence>
<feature type="coiled-coil region" evidence="2">
    <location>
        <begin position="607"/>
        <end position="634"/>
    </location>
</feature>
<dbReference type="EMBL" id="JWZX01002494">
    <property type="protein sequence ID" value="KOO28919.1"/>
    <property type="molecule type" value="Genomic_DNA"/>
</dbReference>
<sequence>MPPRGSSSESLSSSAGPPPAFSGIPPPPPGDPPSWPSPRVPLHVGEAQLDRPAAAQCVLAGLHEKSAGTLYLTNLRLIWEPLQAPNDANGANEAYAGLPAVLGLETPRLLSVPLYSIVSKKIYRSQAGVILELLQKYNSRPALRVGLSESDCSRISGVLTLHLKPPANPMEVRANVERSYAVLHGSQLAPTVERKAHSNAFKGWTSMFDASADYQRMGLLNPLSHWRVSEQNADYQLCGTYPAKLVVPRSVKDDDLLKASQFRSAGRVPVLCWKDPFGVASICRSSQPCVGVSKWACPQDEALLQAIADTNPFNEQLQIIDCRSRVNAELNTAKGKGYEHQTQYINTKISFMSIENIHVMRASLKTFLKLLEPKTLNASKTGELYKEEDSFLSDLDKSGWMGHILKIIRTTATVVKMISVDRASVLVHGSDGWDRTPQVTALAQLMLDPHYRTIAGFQQLLVKEWLSFGHQFALRCATLAPLEHGHYTPSDEEMSPVFVQYIECVWQISQQLPKAFEFNSRYLATLLYHVTSCEHGTFLCDCERQRVELGLPTCATSLWAELDGPEFLNQEYVPDAAILMPNLSASALKPWTAYYTRGAEIMLEDPQSLLEVRVHKLSEENARLKRELQALQAIQVVASQGEASTSKGAAAGDHGSAAAATDGAADAPTAATAASTLTRQLTDKELQDLNGQAPPLSPGGDPDVNHDIVTWQLTTES</sequence>
<dbReference type="InterPro" id="IPR029021">
    <property type="entry name" value="Prot-tyrosine_phosphatase-like"/>
</dbReference>
<feature type="region of interest" description="Disordered" evidence="3">
    <location>
        <begin position="1"/>
        <end position="42"/>
    </location>
</feature>
<feature type="compositionally biased region" description="Low complexity" evidence="3">
    <location>
        <begin position="648"/>
        <end position="676"/>
    </location>
</feature>
<reference evidence="6" key="1">
    <citation type="journal article" date="2015" name="PLoS Genet.">
        <title>Genome Sequence and Transcriptome Analyses of Chrysochromulina tobin: Metabolic Tools for Enhanced Algal Fitness in the Prominent Order Prymnesiales (Haptophyceae).</title>
        <authorList>
            <person name="Hovde B.T."/>
            <person name="Deodato C.R."/>
            <person name="Hunsperger H.M."/>
            <person name="Ryken S.A."/>
            <person name="Yost W."/>
            <person name="Jha R.K."/>
            <person name="Patterson J."/>
            <person name="Monnat R.J. Jr."/>
            <person name="Barlow S.B."/>
            <person name="Starkenburg S.R."/>
            <person name="Cattolico R.A."/>
        </authorList>
    </citation>
    <scope>NUCLEOTIDE SEQUENCE</scope>
    <source>
        <strain evidence="6">CCMP291</strain>
    </source>
</reference>
<evidence type="ECO:0000313" key="6">
    <source>
        <dbReference type="Proteomes" id="UP000037460"/>
    </source>
</evidence>
<feature type="binding site" evidence="1">
    <location>
        <begin position="356"/>
        <end position="357"/>
    </location>
    <ligand>
        <name>substrate</name>
    </ligand>
</feature>
<dbReference type="SUPFAM" id="SSF52799">
    <property type="entry name" value="(Phosphotyrosine protein) phosphatases II"/>
    <property type="match status" value="1"/>
</dbReference>
<dbReference type="PROSITE" id="PS51339">
    <property type="entry name" value="PPASE_MYOTUBULARIN"/>
    <property type="match status" value="1"/>
</dbReference>